<comment type="caution">
    <text evidence="2">The sequence shown here is derived from an EMBL/GenBank/DDBJ whole genome shotgun (WGS) entry which is preliminary data.</text>
</comment>
<dbReference type="EMBL" id="MU856838">
    <property type="protein sequence ID" value="KAK4158537.1"/>
    <property type="molecule type" value="Genomic_DNA"/>
</dbReference>
<dbReference type="PANTHER" id="PTHR11183">
    <property type="entry name" value="GLYCOGENIN SUBFAMILY MEMBER"/>
    <property type="match status" value="1"/>
</dbReference>
<dbReference type="Proteomes" id="UP001302745">
    <property type="component" value="Unassembled WGS sequence"/>
</dbReference>
<reference evidence="2" key="2">
    <citation type="submission" date="2023-05" db="EMBL/GenBank/DDBJ databases">
        <authorList>
            <consortium name="Lawrence Berkeley National Laboratory"/>
            <person name="Steindorff A."/>
            <person name="Hensen N."/>
            <person name="Bonometti L."/>
            <person name="Westerberg I."/>
            <person name="Brannstrom I.O."/>
            <person name="Guillou S."/>
            <person name="Cros-Aarteil S."/>
            <person name="Calhoun S."/>
            <person name="Haridas S."/>
            <person name="Kuo A."/>
            <person name="Mondo S."/>
            <person name="Pangilinan J."/>
            <person name="Riley R."/>
            <person name="Labutti K."/>
            <person name="Andreopoulos B."/>
            <person name="Lipzen A."/>
            <person name="Chen C."/>
            <person name="Yanf M."/>
            <person name="Daum C."/>
            <person name="Ng V."/>
            <person name="Clum A."/>
            <person name="Ohm R."/>
            <person name="Martin F."/>
            <person name="Silar P."/>
            <person name="Natvig D."/>
            <person name="Lalanne C."/>
            <person name="Gautier V."/>
            <person name="Ament-Velasquez S.L."/>
            <person name="Kruys A."/>
            <person name="Hutchinson M.I."/>
            <person name="Powell A.J."/>
            <person name="Barry K."/>
            <person name="Miller A.N."/>
            <person name="Grigoriev I.V."/>
            <person name="Debuchy R."/>
            <person name="Gladieux P."/>
            <person name="Thoren M.H."/>
            <person name="Johannesson H."/>
        </authorList>
    </citation>
    <scope>NUCLEOTIDE SEQUENCE</scope>
    <source>
        <strain evidence="2">CBS 538.74</strain>
    </source>
</reference>
<dbReference type="GO" id="GO:0016740">
    <property type="term" value="F:transferase activity"/>
    <property type="evidence" value="ECO:0007669"/>
    <property type="project" value="UniProtKB-KW"/>
</dbReference>
<sequence length="359" mass="40513">MLTSRRVVDSDKIWACLITNDSYLPGLLTLAFSLRRVGSKYPLVALHTGSLPDKTLDALSARDIPLQRVPDLGPLPPPSSSTSDGDGSNDWYANDPRFRQCFTKLAVFALTGYARVVLLDADMLVRRNMDELFEIALDGENRLFAAAHACLCNPLHLAHYPRTWTPPNCAYTLQQQTNPDLAQTSGGPAASGMGLLNGGLIVLSPSSRRAQNNNDNDNDVDDDDERGEEEEKEKQPEIYSQITAFLHDRTKATPARLPFADQSLLSDLFRDRWVALPYVYNALKTLRWEAVHGGGRGIWRDENVKNVHYILTPKPWELDDAQPVEEMEDGPDRWWREVDLERRRWEAERGLDGDDEKNE</sequence>
<gene>
    <name evidence="2" type="ORF">C8A00DRAFT_28547</name>
</gene>
<dbReference type="SUPFAM" id="SSF53448">
    <property type="entry name" value="Nucleotide-diphospho-sugar transferases"/>
    <property type="match status" value="1"/>
</dbReference>
<protein>
    <submittedName>
        <fullName evidence="2">Nucleotide-diphospho-sugar transferase</fullName>
    </submittedName>
</protein>
<evidence type="ECO:0000313" key="2">
    <source>
        <dbReference type="EMBL" id="KAK4158537.1"/>
    </source>
</evidence>
<accession>A0AAN6VVI9</accession>
<keyword evidence="2" id="KW-0808">Transferase</keyword>
<name>A0AAN6VVI9_9PEZI</name>
<dbReference type="InterPro" id="IPR029044">
    <property type="entry name" value="Nucleotide-diphossugar_trans"/>
</dbReference>
<dbReference type="AlphaFoldDB" id="A0AAN6VVI9"/>
<proteinExistence type="predicted"/>
<feature type="region of interest" description="Disordered" evidence="1">
    <location>
        <begin position="206"/>
        <end position="238"/>
    </location>
</feature>
<feature type="region of interest" description="Disordered" evidence="1">
    <location>
        <begin position="67"/>
        <end position="89"/>
    </location>
</feature>
<evidence type="ECO:0000313" key="3">
    <source>
        <dbReference type="Proteomes" id="UP001302745"/>
    </source>
</evidence>
<reference evidence="2" key="1">
    <citation type="journal article" date="2023" name="Mol. Phylogenet. Evol.">
        <title>Genome-scale phylogeny and comparative genomics of the fungal order Sordariales.</title>
        <authorList>
            <person name="Hensen N."/>
            <person name="Bonometti L."/>
            <person name="Westerberg I."/>
            <person name="Brannstrom I.O."/>
            <person name="Guillou S."/>
            <person name="Cros-Aarteil S."/>
            <person name="Calhoun S."/>
            <person name="Haridas S."/>
            <person name="Kuo A."/>
            <person name="Mondo S."/>
            <person name="Pangilinan J."/>
            <person name="Riley R."/>
            <person name="LaButti K."/>
            <person name="Andreopoulos B."/>
            <person name="Lipzen A."/>
            <person name="Chen C."/>
            <person name="Yan M."/>
            <person name="Daum C."/>
            <person name="Ng V."/>
            <person name="Clum A."/>
            <person name="Steindorff A."/>
            <person name="Ohm R.A."/>
            <person name="Martin F."/>
            <person name="Silar P."/>
            <person name="Natvig D.O."/>
            <person name="Lalanne C."/>
            <person name="Gautier V."/>
            <person name="Ament-Velasquez S.L."/>
            <person name="Kruys A."/>
            <person name="Hutchinson M.I."/>
            <person name="Powell A.J."/>
            <person name="Barry K."/>
            <person name="Miller A.N."/>
            <person name="Grigoriev I.V."/>
            <person name="Debuchy R."/>
            <person name="Gladieux P."/>
            <person name="Hiltunen Thoren M."/>
            <person name="Johannesson H."/>
        </authorList>
    </citation>
    <scope>NUCLEOTIDE SEQUENCE</scope>
    <source>
        <strain evidence="2">CBS 538.74</strain>
    </source>
</reference>
<feature type="compositionally biased region" description="Acidic residues" evidence="1">
    <location>
        <begin position="216"/>
        <end position="231"/>
    </location>
</feature>
<dbReference type="InterPro" id="IPR050587">
    <property type="entry name" value="GNT1/Glycosyltrans_8"/>
</dbReference>
<organism evidence="2 3">
    <name type="scientific">Chaetomidium leptoderma</name>
    <dbReference type="NCBI Taxonomy" id="669021"/>
    <lineage>
        <taxon>Eukaryota</taxon>
        <taxon>Fungi</taxon>
        <taxon>Dikarya</taxon>
        <taxon>Ascomycota</taxon>
        <taxon>Pezizomycotina</taxon>
        <taxon>Sordariomycetes</taxon>
        <taxon>Sordariomycetidae</taxon>
        <taxon>Sordariales</taxon>
        <taxon>Chaetomiaceae</taxon>
        <taxon>Chaetomidium</taxon>
    </lineage>
</organism>
<evidence type="ECO:0000256" key="1">
    <source>
        <dbReference type="SAM" id="MobiDB-lite"/>
    </source>
</evidence>
<dbReference type="Gene3D" id="3.90.550.10">
    <property type="entry name" value="Spore Coat Polysaccharide Biosynthesis Protein SpsA, Chain A"/>
    <property type="match status" value="1"/>
</dbReference>
<keyword evidence="3" id="KW-1185">Reference proteome</keyword>